<dbReference type="Proteomes" id="UP000653797">
    <property type="component" value="Unassembled WGS sequence"/>
</dbReference>
<feature type="domain" description="DUF4062" evidence="1">
    <location>
        <begin position="9"/>
        <end position="102"/>
    </location>
</feature>
<dbReference type="RefSeq" id="WP_191042265.1">
    <property type="nucleotide sequence ID" value="NZ_JACXAA010000013.1"/>
</dbReference>
<dbReference type="EMBL" id="JACXAA010000013">
    <property type="protein sequence ID" value="MBD2756646.1"/>
    <property type="molecule type" value="Genomic_DNA"/>
</dbReference>
<reference evidence="2" key="1">
    <citation type="submission" date="2020-09" db="EMBL/GenBank/DDBJ databases">
        <authorList>
            <person name="Kim M.K."/>
        </authorList>
    </citation>
    <scope>NUCLEOTIDE SEQUENCE</scope>
    <source>
        <strain evidence="2">BT704</strain>
    </source>
</reference>
<evidence type="ECO:0000313" key="3">
    <source>
        <dbReference type="Proteomes" id="UP000653797"/>
    </source>
</evidence>
<accession>A0A927B7J6</accession>
<sequence length="385" mass="44492">MPTNITLYKIFLASPGDVKAERQIVKKVIDEINIGNYSNNAIKLELVAWKTHTHPSIGLDPQDVINRQIADDYDIFIGIMWNRFGTPTNRAESGTKEEFDRAFEKNKTTSTEVLFFFKTTPPLSLKDIDLESLSKVRKFQQELFDQGVYYREFNQAEEFEQLLRLSLISVLKEYKTDVPMVVSIQEEYLQAEVVEGPNLEDIGYFEALEITMKESVKLTEIYNRMTNNLTILSNNLNKKTEKIYLANALDQSSKMRELKKLINQLSGNMFAYCKKTREEISKLNYQQKLLIKYYYIVLTLHSSITDDLQEKQVLVSSLINLKETIIVVIEQIDGMRQSVIATPQMTTEYAKAKKETVSVLTDIINEFTANVNLLEELERSIQKDL</sequence>
<evidence type="ECO:0000313" key="2">
    <source>
        <dbReference type="EMBL" id="MBD2756646.1"/>
    </source>
</evidence>
<name>A0A927B7J6_9BACT</name>
<proteinExistence type="predicted"/>
<dbReference type="Pfam" id="PF13271">
    <property type="entry name" value="DUF4062"/>
    <property type="match status" value="1"/>
</dbReference>
<dbReference type="InterPro" id="IPR025139">
    <property type="entry name" value="DUF4062"/>
</dbReference>
<organism evidence="2 3">
    <name type="scientific">Spirosoma validum</name>
    <dbReference type="NCBI Taxonomy" id="2771355"/>
    <lineage>
        <taxon>Bacteria</taxon>
        <taxon>Pseudomonadati</taxon>
        <taxon>Bacteroidota</taxon>
        <taxon>Cytophagia</taxon>
        <taxon>Cytophagales</taxon>
        <taxon>Cytophagaceae</taxon>
        <taxon>Spirosoma</taxon>
    </lineage>
</organism>
<gene>
    <name evidence="2" type="ORF">IC230_27435</name>
</gene>
<protein>
    <submittedName>
        <fullName evidence="2">DUF4062 domain-containing protein</fullName>
    </submittedName>
</protein>
<evidence type="ECO:0000259" key="1">
    <source>
        <dbReference type="Pfam" id="PF13271"/>
    </source>
</evidence>
<comment type="caution">
    <text evidence="2">The sequence shown here is derived from an EMBL/GenBank/DDBJ whole genome shotgun (WGS) entry which is preliminary data.</text>
</comment>
<dbReference type="AlphaFoldDB" id="A0A927B7J6"/>
<keyword evidence="3" id="KW-1185">Reference proteome</keyword>